<gene>
    <name evidence="2" type="ORF">Mucpa_4113</name>
</gene>
<dbReference type="InterPro" id="IPR039437">
    <property type="entry name" value="FrzH/put_lumazine-bd"/>
</dbReference>
<keyword evidence="1" id="KW-0732">Signal</keyword>
<keyword evidence="3" id="KW-1185">Reference proteome</keyword>
<dbReference type="eggNOG" id="ENOG50337Z0">
    <property type="taxonomic scope" value="Bacteria"/>
</dbReference>
<evidence type="ECO:0000313" key="3">
    <source>
        <dbReference type="Proteomes" id="UP000002774"/>
    </source>
</evidence>
<evidence type="ECO:0008006" key="4">
    <source>
        <dbReference type="Google" id="ProtNLM"/>
    </source>
</evidence>
<dbReference type="HOGENOM" id="CLU_149369_0_0_10"/>
<feature type="signal peptide" evidence="1">
    <location>
        <begin position="1"/>
        <end position="22"/>
    </location>
</feature>
<proteinExistence type="predicted"/>
<name>H1Y2M5_9SPHI</name>
<dbReference type="AlphaFoldDB" id="H1Y2M5"/>
<reference evidence="2" key="1">
    <citation type="submission" date="2011-09" db="EMBL/GenBank/DDBJ databases">
        <title>The permanent draft genome of Mucilaginibacter paludis DSM 18603.</title>
        <authorList>
            <consortium name="US DOE Joint Genome Institute (JGI-PGF)"/>
            <person name="Lucas S."/>
            <person name="Han J."/>
            <person name="Lapidus A."/>
            <person name="Bruce D."/>
            <person name="Goodwin L."/>
            <person name="Pitluck S."/>
            <person name="Peters L."/>
            <person name="Kyrpides N."/>
            <person name="Mavromatis K."/>
            <person name="Ivanova N."/>
            <person name="Mikhailova N."/>
            <person name="Held B."/>
            <person name="Detter J.C."/>
            <person name="Tapia R."/>
            <person name="Han C."/>
            <person name="Land M."/>
            <person name="Hauser L."/>
            <person name="Markowitz V."/>
            <person name="Cheng J.-F."/>
            <person name="Hugenholtz P."/>
            <person name="Woyke T."/>
            <person name="Wu D."/>
            <person name="Tindall B."/>
            <person name="Brambilla E."/>
            <person name="Klenk H.-P."/>
            <person name="Eisen J.A."/>
        </authorList>
    </citation>
    <scope>NUCLEOTIDE SEQUENCE [LARGE SCALE GENOMIC DNA]</scope>
    <source>
        <strain evidence="2">DSM 18603</strain>
    </source>
</reference>
<dbReference type="Pfam" id="PF12893">
    <property type="entry name" value="Lumazine_bd_2"/>
    <property type="match status" value="1"/>
</dbReference>
<dbReference type="SUPFAM" id="SSF54427">
    <property type="entry name" value="NTF2-like"/>
    <property type="match status" value="1"/>
</dbReference>
<accession>H1Y2M5</accession>
<dbReference type="EMBL" id="CM001403">
    <property type="protein sequence ID" value="EHQ28204.1"/>
    <property type="molecule type" value="Genomic_DNA"/>
</dbReference>
<evidence type="ECO:0000256" key="1">
    <source>
        <dbReference type="SAM" id="SignalP"/>
    </source>
</evidence>
<dbReference type="InterPro" id="IPR032710">
    <property type="entry name" value="NTF2-like_dom_sf"/>
</dbReference>
<dbReference type="Gene3D" id="3.10.450.50">
    <property type="match status" value="1"/>
</dbReference>
<sequence length="143" mass="15873">MKTLKTIILGLVILMSFGAANAKSINPPKEKISVNYAVTTYLNAIAHGKNSGLSEVMDSNVKFTMVRGKSMLTYNKDQVLEIFKGSENIEQDCETTVSTSESAPDLTVAKVEMKYKEFTRINYLTLANTVDGWKITSIYSVFK</sequence>
<protein>
    <recommendedName>
        <fullName evidence="4">Dehydrogenase</fullName>
    </recommendedName>
</protein>
<organism evidence="2 3">
    <name type="scientific">Mucilaginibacter paludis DSM 18603</name>
    <dbReference type="NCBI Taxonomy" id="714943"/>
    <lineage>
        <taxon>Bacteria</taxon>
        <taxon>Pseudomonadati</taxon>
        <taxon>Bacteroidota</taxon>
        <taxon>Sphingobacteriia</taxon>
        <taxon>Sphingobacteriales</taxon>
        <taxon>Sphingobacteriaceae</taxon>
        <taxon>Mucilaginibacter</taxon>
    </lineage>
</organism>
<dbReference type="Proteomes" id="UP000002774">
    <property type="component" value="Chromosome"/>
</dbReference>
<evidence type="ECO:0000313" key="2">
    <source>
        <dbReference type="EMBL" id="EHQ28204.1"/>
    </source>
</evidence>
<dbReference type="RefSeq" id="WP_008508954.1">
    <property type="nucleotide sequence ID" value="NZ_CM001403.1"/>
</dbReference>
<feature type="chain" id="PRO_5003556994" description="Dehydrogenase" evidence="1">
    <location>
        <begin position="23"/>
        <end position="143"/>
    </location>
</feature>
<dbReference type="OrthoDB" id="764454at2"/>